<sequence length="114" mass="13349">MMKRPMKEVYGSDDAEGFRKGKKETEEHYRLILRLDNEHRLSETEWNQASSKVNTIAVQVELLHDIIKSKEKFDFIAELEKLTAEKIEAEAILGDVKVKVLDWSKLGEKWMLDE</sequence>
<keyword evidence="3" id="KW-1185">Reference proteome</keyword>
<reference evidence="2 3" key="1">
    <citation type="submission" date="2020-02" db="EMBL/GenBank/DDBJ databases">
        <authorList>
            <person name="Ma Q."/>
            <person name="Huang Y."/>
            <person name="Song X."/>
            <person name="Pei D."/>
        </authorList>
    </citation>
    <scope>NUCLEOTIDE SEQUENCE [LARGE SCALE GENOMIC DNA]</scope>
    <source>
        <strain evidence="2">Sxm20200214</strain>
        <tissue evidence="2">Leaf</tissue>
    </source>
</reference>
<dbReference type="Proteomes" id="UP000886595">
    <property type="component" value="Unassembled WGS sequence"/>
</dbReference>
<proteinExistence type="predicted"/>
<evidence type="ECO:0000313" key="3">
    <source>
        <dbReference type="Proteomes" id="UP000886595"/>
    </source>
</evidence>
<name>A0A8X8AVT7_BRACI</name>
<feature type="region of interest" description="Disordered" evidence="1">
    <location>
        <begin position="1"/>
        <end position="22"/>
    </location>
</feature>
<evidence type="ECO:0000313" key="2">
    <source>
        <dbReference type="EMBL" id="KAG2313915.1"/>
    </source>
</evidence>
<evidence type="ECO:0000256" key="1">
    <source>
        <dbReference type="SAM" id="MobiDB-lite"/>
    </source>
</evidence>
<comment type="caution">
    <text evidence="2">The sequence shown here is derived from an EMBL/GenBank/DDBJ whole genome shotgun (WGS) entry which is preliminary data.</text>
</comment>
<gene>
    <name evidence="2" type="ORF">Bca52824_017037</name>
</gene>
<accession>A0A8X8AVT7</accession>
<organism evidence="2 3">
    <name type="scientific">Brassica carinata</name>
    <name type="common">Ethiopian mustard</name>
    <name type="synonym">Abyssinian cabbage</name>
    <dbReference type="NCBI Taxonomy" id="52824"/>
    <lineage>
        <taxon>Eukaryota</taxon>
        <taxon>Viridiplantae</taxon>
        <taxon>Streptophyta</taxon>
        <taxon>Embryophyta</taxon>
        <taxon>Tracheophyta</taxon>
        <taxon>Spermatophyta</taxon>
        <taxon>Magnoliopsida</taxon>
        <taxon>eudicotyledons</taxon>
        <taxon>Gunneridae</taxon>
        <taxon>Pentapetalae</taxon>
        <taxon>rosids</taxon>
        <taxon>malvids</taxon>
        <taxon>Brassicales</taxon>
        <taxon>Brassicaceae</taxon>
        <taxon>Brassiceae</taxon>
        <taxon>Brassica</taxon>
    </lineage>
</organism>
<dbReference type="EMBL" id="JAAMPC010000004">
    <property type="protein sequence ID" value="KAG2313915.1"/>
    <property type="molecule type" value="Genomic_DNA"/>
</dbReference>
<dbReference type="AlphaFoldDB" id="A0A8X8AVT7"/>
<protein>
    <submittedName>
        <fullName evidence="2">Uncharacterized protein</fullName>
    </submittedName>
</protein>